<dbReference type="InterPro" id="IPR036378">
    <property type="entry name" value="FAS1_dom_sf"/>
</dbReference>
<evidence type="ECO:0000313" key="4">
    <source>
        <dbReference type="EMBL" id="MBB4957077.1"/>
    </source>
</evidence>
<reference evidence="4 5" key="1">
    <citation type="submission" date="2020-08" db="EMBL/GenBank/DDBJ databases">
        <title>Sequencing the genomes of 1000 actinobacteria strains.</title>
        <authorList>
            <person name="Klenk H.-P."/>
        </authorList>
    </citation>
    <scope>NUCLEOTIDE SEQUENCE [LARGE SCALE GENOMIC DNA]</scope>
    <source>
        <strain evidence="4 5">DSM 45886</strain>
    </source>
</reference>
<dbReference type="PANTHER" id="PTHR10900">
    <property type="entry name" value="PERIOSTIN-RELATED"/>
    <property type="match status" value="1"/>
</dbReference>
<protein>
    <submittedName>
        <fullName evidence="4">Putative surface protein with fasciclin (FAS1) repeats</fullName>
    </submittedName>
</protein>
<dbReference type="PROSITE" id="PS50213">
    <property type="entry name" value="FAS1"/>
    <property type="match status" value="1"/>
</dbReference>
<dbReference type="PROSITE" id="PS51257">
    <property type="entry name" value="PROKAR_LIPOPROTEIN"/>
    <property type="match status" value="1"/>
</dbReference>
<dbReference type="SMART" id="SM00554">
    <property type="entry name" value="FAS1"/>
    <property type="match status" value="1"/>
</dbReference>
<dbReference type="Proteomes" id="UP000578819">
    <property type="component" value="Unassembled WGS sequence"/>
</dbReference>
<evidence type="ECO:0000256" key="2">
    <source>
        <dbReference type="SAM" id="SignalP"/>
    </source>
</evidence>
<feature type="region of interest" description="Disordered" evidence="1">
    <location>
        <begin position="24"/>
        <end position="46"/>
    </location>
</feature>
<feature type="domain" description="FAS1" evidence="3">
    <location>
        <begin position="70"/>
        <end position="203"/>
    </location>
</feature>
<evidence type="ECO:0000256" key="1">
    <source>
        <dbReference type="SAM" id="MobiDB-lite"/>
    </source>
</evidence>
<keyword evidence="5" id="KW-1185">Reference proteome</keyword>
<dbReference type="InterPro" id="IPR050904">
    <property type="entry name" value="Adhesion/Biosynth-related"/>
</dbReference>
<sequence>MSAPLRWRLVVPVLLLTVAATGCSRAEPRSGTPDGAPATGGSSRVASVTGPLCELLPSGTDPGNPAALTGERVDVALRWIPVLTTFEAALRASGLTDELRARQGLTVLAPTDDAFRRKFSEDDLDGLFLKRKNELRDLLKAHVVDGSHSLTDLVAAGSVTTLDGASVPITRADAMARLGADATTLCVDYRATNARIHIIDKVLGKLPTTADGSGHRAH</sequence>
<dbReference type="EMBL" id="JACHJW010000001">
    <property type="protein sequence ID" value="MBB4957077.1"/>
    <property type="molecule type" value="Genomic_DNA"/>
</dbReference>
<comment type="caution">
    <text evidence="4">The sequence shown here is derived from an EMBL/GenBank/DDBJ whole genome shotgun (WGS) entry which is preliminary data.</text>
</comment>
<accession>A0A7W7WMY5</accession>
<dbReference type="SUPFAM" id="SSF82153">
    <property type="entry name" value="FAS1 domain"/>
    <property type="match status" value="1"/>
</dbReference>
<evidence type="ECO:0000259" key="3">
    <source>
        <dbReference type="PROSITE" id="PS50213"/>
    </source>
</evidence>
<organism evidence="4 5">
    <name type="scientific">Micromonospora polyrhachis</name>
    <dbReference type="NCBI Taxonomy" id="1282883"/>
    <lineage>
        <taxon>Bacteria</taxon>
        <taxon>Bacillati</taxon>
        <taxon>Actinomycetota</taxon>
        <taxon>Actinomycetes</taxon>
        <taxon>Micromonosporales</taxon>
        <taxon>Micromonosporaceae</taxon>
        <taxon>Micromonospora</taxon>
    </lineage>
</organism>
<dbReference type="GO" id="GO:0005615">
    <property type="term" value="C:extracellular space"/>
    <property type="evidence" value="ECO:0007669"/>
    <property type="project" value="TreeGrafter"/>
</dbReference>
<proteinExistence type="predicted"/>
<dbReference type="PANTHER" id="PTHR10900:SF77">
    <property type="entry name" value="FI19380P1"/>
    <property type="match status" value="1"/>
</dbReference>
<dbReference type="Pfam" id="PF02469">
    <property type="entry name" value="Fasciclin"/>
    <property type="match status" value="1"/>
</dbReference>
<dbReference type="Gene3D" id="2.30.180.10">
    <property type="entry name" value="FAS1 domain"/>
    <property type="match status" value="1"/>
</dbReference>
<feature type="signal peptide" evidence="2">
    <location>
        <begin position="1"/>
        <end position="26"/>
    </location>
</feature>
<dbReference type="InterPro" id="IPR000782">
    <property type="entry name" value="FAS1_domain"/>
</dbReference>
<name>A0A7W7WMY5_9ACTN</name>
<evidence type="ECO:0000313" key="5">
    <source>
        <dbReference type="Proteomes" id="UP000578819"/>
    </source>
</evidence>
<dbReference type="AlphaFoldDB" id="A0A7W7WMY5"/>
<feature type="chain" id="PRO_5031211147" evidence="2">
    <location>
        <begin position="27"/>
        <end position="218"/>
    </location>
</feature>
<dbReference type="RefSeq" id="WP_184532855.1">
    <property type="nucleotide sequence ID" value="NZ_JACHJW010000001.1"/>
</dbReference>
<gene>
    <name evidence="4" type="ORF">FHR38_000810</name>
</gene>
<keyword evidence="2" id="KW-0732">Signal</keyword>